<dbReference type="AlphaFoldDB" id="A0A0C3AYF4"/>
<evidence type="ECO:0000313" key="2">
    <source>
        <dbReference type="EMBL" id="KIM70007.1"/>
    </source>
</evidence>
<organism evidence="2 3">
    <name type="scientific">Scleroderma citrinum Foug A</name>
    <dbReference type="NCBI Taxonomy" id="1036808"/>
    <lineage>
        <taxon>Eukaryota</taxon>
        <taxon>Fungi</taxon>
        <taxon>Dikarya</taxon>
        <taxon>Basidiomycota</taxon>
        <taxon>Agaricomycotina</taxon>
        <taxon>Agaricomycetes</taxon>
        <taxon>Agaricomycetidae</taxon>
        <taxon>Boletales</taxon>
        <taxon>Sclerodermatineae</taxon>
        <taxon>Sclerodermataceae</taxon>
        <taxon>Scleroderma</taxon>
    </lineage>
</organism>
<gene>
    <name evidence="2" type="ORF">SCLCIDRAFT_498123</name>
</gene>
<keyword evidence="3" id="KW-1185">Reference proteome</keyword>
<feature type="chain" id="PRO_5002172439" description="Secreted protein" evidence="1">
    <location>
        <begin position="29"/>
        <end position="144"/>
    </location>
</feature>
<sequence>MCVCCLCFFPPSLHPSSWCLCAFVGILGLDDGVQFMPSDKKHYWRHDVYIPMPSGDFPADKAAGGCVLRLHGTVCYLHICQSTPQYFSIFSFHPMQHLHRQRARARQFPLRLAYATTFDGCQGLALVKTALDLRIDKARSQTAN</sequence>
<dbReference type="HOGENOM" id="CLU_1797606_0_0_1"/>
<reference evidence="3" key="2">
    <citation type="submission" date="2015-01" db="EMBL/GenBank/DDBJ databases">
        <title>Evolutionary Origins and Diversification of the Mycorrhizal Mutualists.</title>
        <authorList>
            <consortium name="DOE Joint Genome Institute"/>
            <consortium name="Mycorrhizal Genomics Consortium"/>
            <person name="Kohler A."/>
            <person name="Kuo A."/>
            <person name="Nagy L.G."/>
            <person name="Floudas D."/>
            <person name="Copeland A."/>
            <person name="Barry K.W."/>
            <person name="Cichocki N."/>
            <person name="Veneault-Fourrey C."/>
            <person name="LaButti K."/>
            <person name="Lindquist E.A."/>
            <person name="Lipzen A."/>
            <person name="Lundell T."/>
            <person name="Morin E."/>
            <person name="Murat C."/>
            <person name="Riley R."/>
            <person name="Ohm R."/>
            <person name="Sun H."/>
            <person name="Tunlid A."/>
            <person name="Henrissat B."/>
            <person name="Grigoriev I.V."/>
            <person name="Hibbett D.S."/>
            <person name="Martin F."/>
        </authorList>
    </citation>
    <scope>NUCLEOTIDE SEQUENCE [LARGE SCALE GENOMIC DNA]</scope>
    <source>
        <strain evidence="3">Foug A</strain>
    </source>
</reference>
<evidence type="ECO:0000313" key="3">
    <source>
        <dbReference type="Proteomes" id="UP000053989"/>
    </source>
</evidence>
<dbReference type="Proteomes" id="UP000053989">
    <property type="component" value="Unassembled WGS sequence"/>
</dbReference>
<evidence type="ECO:0000256" key="1">
    <source>
        <dbReference type="SAM" id="SignalP"/>
    </source>
</evidence>
<protein>
    <recommendedName>
        <fullName evidence="4">Secreted protein</fullName>
    </recommendedName>
</protein>
<evidence type="ECO:0008006" key="4">
    <source>
        <dbReference type="Google" id="ProtNLM"/>
    </source>
</evidence>
<dbReference type="InParanoid" id="A0A0C3AYF4"/>
<dbReference type="EMBL" id="KN822005">
    <property type="protein sequence ID" value="KIM70007.1"/>
    <property type="molecule type" value="Genomic_DNA"/>
</dbReference>
<reference evidence="2 3" key="1">
    <citation type="submission" date="2014-04" db="EMBL/GenBank/DDBJ databases">
        <authorList>
            <consortium name="DOE Joint Genome Institute"/>
            <person name="Kuo A."/>
            <person name="Kohler A."/>
            <person name="Nagy L.G."/>
            <person name="Floudas D."/>
            <person name="Copeland A."/>
            <person name="Barry K.W."/>
            <person name="Cichocki N."/>
            <person name="Veneault-Fourrey C."/>
            <person name="LaButti K."/>
            <person name="Lindquist E.A."/>
            <person name="Lipzen A."/>
            <person name="Lundell T."/>
            <person name="Morin E."/>
            <person name="Murat C."/>
            <person name="Sun H."/>
            <person name="Tunlid A."/>
            <person name="Henrissat B."/>
            <person name="Grigoriev I.V."/>
            <person name="Hibbett D.S."/>
            <person name="Martin F."/>
            <person name="Nordberg H.P."/>
            <person name="Cantor M.N."/>
            <person name="Hua S.X."/>
        </authorList>
    </citation>
    <scope>NUCLEOTIDE SEQUENCE [LARGE SCALE GENOMIC DNA]</scope>
    <source>
        <strain evidence="2 3">Foug A</strain>
    </source>
</reference>
<proteinExistence type="predicted"/>
<accession>A0A0C3AYF4</accession>
<name>A0A0C3AYF4_9AGAM</name>
<feature type="signal peptide" evidence="1">
    <location>
        <begin position="1"/>
        <end position="28"/>
    </location>
</feature>
<keyword evidence="1" id="KW-0732">Signal</keyword>